<dbReference type="Proteomes" id="UP000008323">
    <property type="component" value="Chromosome"/>
</dbReference>
<reference evidence="1 2" key="1">
    <citation type="journal article" date="2008" name="J. Bacteriol.">
        <title>Comparative genome analysis of 'Candidatus Phytoplasma australiense' (subgroup tuf-Australia I; rp-A) and 'Ca. Phytoplasma asteris' strains OY-M and AY-WB.</title>
        <authorList>
            <person name="Tran-Nguyen L.T."/>
            <person name="Kube M."/>
            <person name="Schneider B."/>
            <person name="Reinhardt R."/>
            <person name="Gibb K.S."/>
        </authorList>
    </citation>
    <scope>NUCLEOTIDE SEQUENCE [LARGE SCALE GENOMIC DNA]</scope>
</reference>
<evidence type="ECO:0000313" key="2">
    <source>
        <dbReference type="Proteomes" id="UP000008323"/>
    </source>
</evidence>
<dbReference type="AlphaFoldDB" id="B1V9R3"/>
<name>B1V9R3_PHYAS</name>
<accession>B1V9R3</accession>
<protein>
    <submittedName>
        <fullName evidence="1">Uncharacterized protein</fullName>
    </submittedName>
</protein>
<dbReference type="EMBL" id="AM422018">
    <property type="protein sequence ID" value="CAM11685.1"/>
    <property type="molecule type" value="Genomic_DNA"/>
</dbReference>
<sequence>MVYNDGSFFKISETGKIQQVYWRFRFGLDSDYKLLFYDENEHLIKSIETYIFVPMEGDKSSKKVVRHIMKDYPPDASLHGLEETMLGSTVPLLKLTKFFQNANKAPYRKVNMPVGKNEQHPFFIL</sequence>
<proteinExistence type="predicted"/>
<organism evidence="1 2">
    <name type="scientific">Phytoplasma australiense</name>
    <dbReference type="NCBI Taxonomy" id="59748"/>
    <lineage>
        <taxon>Bacteria</taxon>
        <taxon>Bacillati</taxon>
        <taxon>Mycoplasmatota</taxon>
        <taxon>Mollicutes</taxon>
        <taxon>Acholeplasmatales</taxon>
        <taxon>Acholeplasmataceae</taxon>
        <taxon>Candidatus Phytoplasma</taxon>
        <taxon>16SrXII (Stolbur group)</taxon>
    </lineage>
</organism>
<dbReference type="KEGG" id="pal:PA0350"/>
<gene>
    <name evidence="1" type="ordered locus">PA0350</name>
</gene>
<evidence type="ECO:0000313" key="1">
    <source>
        <dbReference type="EMBL" id="CAM11685.1"/>
    </source>
</evidence>